<protein>
    <recommendedName>
        <fullName evidence="1">Factor of DNA methylation 1-5/IDN2 domain-containing protein</fullName>
    </recommendedName>
</protein>
<proteinExistence type="predicted"/>
<dbReference type="PANTHER" id="PTHR21596:SF77">
    <property type="entry name" value="XH_XS DOMAIN PROTEIN"/>
    <property type="match status" value="1"/>
</dbReference>
<dbReference type="AlphaFoldDB" id="A0AA86S4X7"/>
<dbReference type="Gramene" id="rna-AYBTSS11_LOCUS10571">
    <property type="protein sequence ID" value="CAJ1941948.1"/>
    <property type="gene ID" value="gene-AYBTSS11_LOCUS10571"/>
</dbReference>
<keyword evidence="3" id="KW-1185">Reference proteome</keyword>
<dbReference type="Pfam" id="PF03469">
    <property type="entry name" value="XH"/>
    <property type="match status" value="1"/>
</dbReference>
<dbReference type="GO" id="GO:0080188">
    <property type="term" value="P:gene silencing by siRNA-directed DNA methylation"/>
    <property type="evidence" value="ECO:0007669"/>
    <property type="project" value="InterPro"/>
</dbReference>
<organism evidence="2 3">
    <name type="scientific">Sphenostylis stenocarpa</name>
    <dbReference type="NCBI Taxonomy" id="92480"/>
    <lineage>
        <taxon>Eukaryota</taxon>
        <taxon>Viridiplantae</taxon>
        <taxon>Streptophyta</taxon>
        <taxon>Embryophyta</taxon>
        <taxon>Tracheophyta</taxon>
        <taxon>Spermatophyta</taxon>
        <taxon>Magnoliopsida</taxon>
        <taxon>eudicotyledons</taxon>
        <taxon>Gunneridae</taxon>
        <taxon>Pentapetalae</taxon>
        <taxon>rosids</taxon>
        <taxon>fabids</taxon>
        <taxon>Fabales</taxon>
        <taxon>Fabaceae</taxon>
        <taxon>Papilionoideae</taxon>
        <taxon>50 kb inversion clade</taxon>
        <taxon>NPAAA clade</taxon>
        <taxon>indigoferoid/millettioid clade</taxon>
        <taxon>Phaseoleae</taxon>
        <taxon>Sphenostylis</taxon>
    </lineage>
</organism>
<reference evidence="2" key="1">
    <citation type="submission" date="2023-10" db="EMBL/GenBank/DDBJ databases">
        <authorList>
            <person name="Domelevo Entfellner J.-B."/>
        </authorList>
    </citation>
    <scope>NUCLEOTIDE SEQUENCE</scope>
</reference>
<dbReference type="InterPro" id="IPR045177">
    <property type="entry name" value="FDM1-5/IDN2"/>
</dbReference>
<gene>
    <name evidence="2" type="ORF">AYBTSS11_LOCUS10571</name>
</gene>
<dbReference type="PANTHER" id="PTHR21596">
    <property type="entry name" value="RIBONUCLEASE P SUBUNIT P38"/>
    <property type="match status" value="1"/>
</dbReference>
<sequence length="114" mass="13254">MGKGGNIRKKLDKPAGLREELFLNQSLIVWTDSFEEIIRDDDEKLNELKKELGEGAYKAVVQALSEINEHNPSGRYLTSVVWNYKEGRRATLKEGIRLLLNQWKKKLLKRKRMA</sequence>
<evidence type="ECO:0000313" key="3">
    <source>
        <dbReference type="Proteomes" id="UP001189624"/>
    </source>
</evidence>
<evidence type="ECO:0000259" key="1">
    <source>
        <dbReference type="Pfam" id="PF03469"/>
    </source>
</evidence>
<accession>A0AA86S4X7</accession>
<dbReference type="InterPro" id="IPR005379">
    <property type="entry name" value="FDM1-5/IDN2_XH"/>
</dbReference>
<dbReference type="EMBL" id="OY731400">
    <property type="protein sequence ID" value="CAJ1941948.1"/>
    <property type="molecule type" value="Genomic_DNA"/>
</dbReference>
<feature type="domain" description="Factor of DNA methylation 1-5/IDN2" evidence="1">
    <location>
        <begin position="32"/>
        <end position="106"/>
    </location>
</feature>
<evidence type="ECO:0000313" key="2">
    <source>
        <dbReference type="EMBL" id="CAJ1941948.1"/>
    </source>
</evidence>
<name>A0AA86S4X7_9FABA</name>
<dbReference type="Proteomes" id="UP001189624">
    <property type="component" value="Chromosome 3"/>
</dbReference>